<dbReference type="EMBL" id="JANJYJ010000007">
    <property type="protein sequence ID" value="KAK3199817.1"/>
    <property type="molecule type" value="Genomic_DNA"/>
</dbReference>
<proteinExistence type="predicted"/>
<sequence>MLRNRKRKVGSMAIKVDMSKASYRVEWGFLANMMYDSLLFSIATDRECATIRKILDDYSVASGQVINFVKSTMCVIREEAMLWHFDKSGDNSVRSGYKAMFSPLVAEAMAVLRGILLALERSLVPFVIESDALNVVDLIKSGRSPSTDVGTMISDI</sequence>
<reference evidence="2" key="1">
    <citation type="journal article" date="2023" name="Plant J.">
        <title>Genome sequences and population genomics provide insights into the demographic history, inbreeding, and mutation load of two 'living fossil' tree species of Dipteronia.</title>
        <authorList>
            <person name="Feng Y."/>
            <person name="Comes H.P."/>
            <person name="Chen J."/>
            <person name="Zhu S."/>
            <person name="Lu R."/>
            <person name="Zhang X."/>
            <person name="Li P."/>
            <person name="Qiu J."/>
            <person name="Olsen K.M."/>
            <person name="Qiu Y."/>
        </authorList>
    </citation>
    <scope>NUCLEOTIDE SEQUENCE</scope>
    <source>
        <strain evidence="2">NBL</strain>
    </source>
</reference>
<dbReference type="GO" id="GO:0003676">
    <property type="term" value="F:nucleic acid binding"/>
    <property type="evidence" value="ECO:0007669"/>
    <property type="project" value="InterPro"/>
</dbReference>
<name>A0AAE0A3V6_9ROSI</name>
<evidence type="ECO:0000313" key="2">
    <source>
        <dbReference type="EMBL" id="KAK3199817.1"/>
    </source>
</evidence>
<keyword evidence="3" id="KW-1185">Reference proteome</keyword>
<evidence type="ECO:0000313" key="3">
    <source>
        <dbReference type="Proteomes" id="UP001281410"/>
    </source>
</evidence>
<accession>A0AAE0A3V6</accession>
<feature type="domain" description="RNase H type-1" evidence="1">
    <location>
        <begin position="98"/>
        <end position="156"/>
    </location>
</feature>
<organism evidence="2 3">
    <name type="scientific">Dipteronia sinensis</name>
    <dbReference type="NCBI Taxonomy" id="43782"/>
    <lineage>
        <taxon>Eukaryota</taxon>
        <taxon>Viridiplantae</taxon>
        <taxon>Streptophyta</taxon>
        <taxon>Embryophyta</taxon>
        <taxon>Tracheophyta</taxon>
        <taxon>Spermatophyta</taxon>
        <taxon>Magnoliopsida</taxon>
        <taxon>eudicotyledons</taxon>
        <taxon>Gunneridae</taxon>
        <taxon>Pentapetalae</taxon>
        <taxon>rosids</taxon>
        <taxon>malvids</taxon>
        <taxon>Sapindales</taxon>
        <taxon>Sapindaceae</taxon>
        <taxon>Hippocastanoideae</taxon>
        <taxon>Acereae</taxon>
        <taxon>Dipteronia</taxon>
    </lineage>
</organism>
<protein>
    <recommendedName>
        <fullName evidence="1">RNase H type-1 domain-containing protein</fullName>
    </recommendedName>
</protein>
<dbReference type="AlphaFoldDB" id="A0AAE0A3V6"/>
<dbReference type="Proteomes" id="UP001281410">
    <property type="component" value="Unassembled WGS sequence"/>
</dbReference>
<dbReference type="InterPro" id="IPR002156">
    <property type="entry name" value="RNaseH_domain"/>
</dbReference>
<comment type="caution">
    <text evidence="2">The sequence shown here is derived from an EMBL/GenBank/DDBJ whole genome shotgun (WGS) entry which is preliminary data.</text>
</comment>
<dbReference type="GO" id="GO:0004523">
    <property type="term" value="F:RNA-DNA hybrid ribonuclease activity"/>
    <property type="evidence" value="ECO:0007669"/>
    <property type="project" value="InterPro"/>
</dbReference>
<dbReference type="CDD" id="cd06222">
    <property type="entry name" value="RNase_H_like"/>
    <property type="match status" value="1"/>
</dbReference>
<evidence type="ECO:0000259" key="1">
    <source>
        <dbReference type="Pfam" id="PF13456"/>
    </source>
</evidence>
<dbReference type="Pfam" id="PF13456">
    <property type="entry name" value="RVT_3"/>
    <property type="match status" value="1"/>
</dbReference>
<gene>
    <name evidence="2" type="ORF">Dsin_023232</name>
</gene>
<dbReference type="InterPro" id="IPR044730">
    <property type="entry name" value="RNase_H-like_dom_plant"/>
</dbReference>